<evidence type="ECO:0000313" key="12">
    <source>
        <dbReference type="EMBL" id="EEF57473.1"/>
    </source>
</evidence>
<dbReference type="STRING" id="320771.Cflav_PD0507"/>
<dbReference type="OrthoDB" id="9803224at2"/>
<dbReference type="EMBL" id="ABOX02000067">
    <property type="protein sequence ID" value="EEF57473.1"/>
    <property type="molecule type" value="Genomic_DNA"/>
</dbReference>
<evidence type="ECO:0000256" key="10">
    <source>
        <dbReference type="ARBA" id="ARBA00032474"/>
    </source>
</evidence>
<dbReference type="CDD" id="cd00756">
    <property type="entry name" value="MoaE"/>
    <property type="match status" value="1"/>
</dbReference>
<evidence type="ECO:0000256" key="1">
    <source>
        <dbReference type="ARBA" id="ARBA00005046"/>
    </source>
</evidence>
<dbReference type="Pfam" id="PF02391">
    <property type="entry name" value="MoaE"/>
    <property type="match status" value="1"/>
</dbReference>
<evidence type="ECO:0000256" key="6">
    <source>
        <dbReference type="ARBA" id="ARBA00026066"/>
    </source>
</evidence>
<dbReference type="RefSeq" id="WP_007418491.1">
    <property type="nucleotide sequence ID" value="NZ_ABOX02000067.1"/>
</dbReference>
<comment type="pathway">
    <text evidence="1">Cofactor biosynthesis; molybdopterin biosynthesis.</text>
</comment>
<gene>
    <name evidence="12" type="ORF">Cflav_PD0507</name>
</gene>
<evidence type="ECO:0000256" key="4">
    <source>
        <dbReference type="ARBA" id="ARBA00013858"/>
    </source>
</evidence>
<protein>
    <recommendedName>
        <fullName evidence="4">Molybdopterin synthase catalytic subunit</fullName>
        <ecNumber evidence="3">2.8.1.12</ecNumber>
    </recommendedName>
    <alternativeName>
        <fullName evidence="9">MPT synthase subunit 2</fullName>
    </alternativeName>
    <alternativeName>
        <fullName evidence="7">Molybdenum cofactor biosynthesis protein E</fullName>
    </alternativeName>
    <alternativeName>
        <fullName evidence="8">Molybdopterin-converting factor large subunit</fullName>
    </alternativeName>
    <alternativeName>
        <fullName evidence="10">Molybdopterin-converting factor subunit 2</fullName>
    </alternativeName>
</protein>
<dbReference type="Gene3D" id="3.90.1170.40">
    <property type="entry name" value="Molybdopterin biosynthesis MoaE subunit"/>
    <property type="match status" value="1"/>
</dbReference>
<dbReference type="SUPFAM" id="SSF54690">
    <property type="entry name" value="Molybdopterin synthase subunit MoaE"/>
    <property type="match status" value="1"/>
</dbReference>
<dbReference type="InterPro" id="IPR036563">
    <property type="entry name" value="MoaE_sf"/>
</dbReference>
<keyword evidence="5" id="KW-0501">Molybdenum cofactor biosynthesis</keyword>
<dbReference type="InterPro" id="IPR003448">
    <property type="entry name" value="Mopterin_biosynth_MoaE"/>
</dbReference>
<sequence length="129" mass="14716">MKRHLTITTDPINEPDLVAQRTMSSGMGAAIYFSGVVRGAEGESSITAIEYEAFHKMAEHQFNLLFDQIEKRWPIESIRLVHRLGLVQVNEASLWVEIISPHRGEAFAACQWLIEEMKRVVPIWKKPVS</sequence>
<name>B9XRQ8_PEDPL</name>
<accession>B9XRQ8</accession>
<comment type="caution">
    <text evidence="12">The sequence shown here is derived from an EMBL/GenBank/DDBJ whole genome shotgun (WGS) entry which is preliminary data.</text>
</comment>
<dbReference type="EC" id="2.8.1.12" evidence="3"/>
<evidence type="ECO:0000256" key="7">
    <source>
        <dbReference type="ARBA" id="ARBA00029745"/>
    </source>
</evidence>
<dbReference type="GO" id="GO:0006777">
    <property type="term" value="P:Mo-molybdopterin cofactor biosynthetic process"/>
    <property type="evidence" value="ECO:0007669"/>
    <property type="project" value="UniProtKB-KW"/>
</dbReference>
<evidence type="ECO:0000256" key="8">
    <source>
        <dbReference type="ARBA" id="ARBA00030407"/>
    </source>
</evidence>
<evidence type="ECO:0000256" key="9">
    <source>
        <dbReference type="ARBA" id="ARBA00030781"/>
    </source>
</evidence>
<dbReference type="GO" id="GO:0030366">
    <property type="term" value="F:molybdopterin synthase activity"/>
    <property type="evidence" value="ECO:0007669"/>
    <property type="project" value="UniProtKB-EC"/>
</dbReference>
<organism evidence="12 13">
    <name type="scientific">Pedosphaera parvula (strain Ellin514)</name>
    <dbReference type="NCBI Taxonomy" id="320771"/>
    <lineage>
        <taxon>Bacteria</taxon>
        <taxon>Pseudomonadati</taxon>
        <taxon>Verrucomicrobiota</taxon>
        <taxon>Pedosphaerae</taxon>
        <taxon>Pedosphaerales</taxon>
        <taxon>Pedosphaeraceae</taxon>
        <taxon>Pedosphaera</taxon>
    </lineage>
</organism>
<evidence type="ECO:0000256" key="11">
    <source>
        <dbReference type="ARBA" id="ARBA00049878"/>
    </source>
</evidence>
<dbReference type="PANTHER" id="PTHR23404">
    <property type="entry name" value="MOLYBDOPTERIN SYNTHASE RELATED"/>
    <property type="match status" value="1"/>
</dbReference>
<evidence type="ECO:0000256" key="3">
    <source>
        <dbReference type="ARBA" id="ARBA00011950"/>
    </source>
</evidence>
<keyword evidence="13" id="KW-1185">Reference proteome</keyword>
<evidence type="ECO:0000256" key="5">
    <source>
        <dbReference type="ARBA" id="ARBA00023150"/>
    </source>
</evidence>
<comment type="similarity">
    <text evidence="2">Belongs to the MoaE family.</text>
</comment>
<evidence type="ECO:0000313" key="13">
    <source>
        <dbReference type="Proteomes" id="UP000003688"/>
    </source>
</evidence>
<dbReference type="Proteomes" id="UP000003688">
    <property type="component" value="Unassembled WGS sequence"/>
</dbReference>
<proteinExistence type="inferred from homology"/>
<evidence type="ECO:0000256" key="2">
    <source>
        <dbReference type="ARBA" id="ARBA00005426"/>
    </source>
</evidence>
<dbReference type="AlphaFoldDB" id="B9XRQ8"/>
<reference evidence="12 13" key="1">
    <citation type="journal article" date="2011" name="J. Bacteriol.">
        <title>Genome sequence of 'Pedosphaera parvula' Ellin514, an aerobic Verrucomicrobial isolate from pasture soil.</title>
        <authorList>
            <person name="Kant R."/>
            <person name="van Passel M.W."/>
            <person name="Sangwan P."/>
            <person name="Palva A."/>
            <person name="Lucas S."/>
            <person name="Copeland A."/>
            <person name="Lapidus A."/>
            <person name="Glavina Del Rio T."/>
            <person name="Dalin E."/>
            <person name="Tice H."/>
            <person name="Bruce D."/>
            <person name="Goodwin L."/>
            <person name="Pitluck S."/>
            <person name="Chertkov O."/>
            <person name="Larimer F.W."/>
            <person name="Land M.L."/>
            <person name="Hauser L."/>
            <person name="Brettin T.S."/>
            <person name="Detter J.C."/>
            <person name="Han S."/>
            <person name="de Vos W.M."/>
            <person name="Janssen P.H."/>
            <person name="Smidt H."/>
        </authorList>
    </citation>
    <scope>NUCLEOTIDE SEQUENCE [LARGE SCALE GENOMIC DNA]</scope>
    <source>
        <strain evidence="12 13">Ellin514</strain>
    </source>
</reference>
<comment type="subunit">
    <text evidence="6">Heterotetramer of 2 MoaD subunits and 2 MoaE subunits. Also stable as homodimer. The enzyme changes between these two forms during catalysis.</text>
</comment>
<comment type="catalytic activity">
    <reaction evidence="11">
        <text>2 [molybdopterin-synthase sulfur-carrier protein]-C-terminal-Gly-aminoethanethioate + cyclic pyranopterin phosphate + H2O = molybdopterin + 2 [molybdopterin-synthase sulfur-carrier protein]-C-terminal Gly-Gly + 2 H(+)</text>
        <dbReference type="Rhea" id="RHEA:26333"/>
        <dbReference type="Rhea" id="RHEA-COMP:12202"/>
        <dbReference type="Rhea" id="RHEA-COMP:19907"/>
        <dbReference type="ChEBI" id="CHEBI:15377"/>
        <dbReference type="ChEBI" id="CHEBI:15378"/>
        <dbReference type="ChEBI" id="CHEBI:58698"/>
        <dbReference type="ChEBI" id="CHEBI:59648"/>
        <dbReference type="ChEBI" id="CHEBI:90778"/>
        <dbReference type="ChEBI" id="CHEBI:232372"/>
        <dbReference type="EC" id="2.8.1.12"/>
    </reaction>
</comment>